<dbReference type="AlphaFoldDB" id="A0A5R8NMH2"/>
<proteinExistence type="predicted"/>
<accession>A0A5R8NMH2</accession>
<comment type="caution">
    <text evidence="2">The sequence shown here is derived from an EMBL/GenBank/DDBJ whole genome shotgun (WGS) entry which is preliminary data.</text>
</comment>
<organism evidence="2 3">
    <name type="scientific">Nocardia cyriacigeorgica</name>
    <dbReference type="NCBI Taxonomy" id="135487"/>
    <lineage>
        <taxon>Bacteria</taxon>
        <taxon>Bacillati</taxon>
        <taxon>Actinomycetota</taxon>
        <taxon>Actinomycetes</taxon>
        <taxon>Mycobacteriales</taxon>
        <taxon>Nocardiaceae</taxon>
        <taxon>Nocardia</taxon>
    </lineage>
</organism>
<dbReference type="Proteomes" id="UP000306378">
    <property type="component" value="Unassembled WGS sequence"/>
</dbReference>
<evidence type="ECO:0000313" key="3">
    <source>
        <dbReference type="Proteomes" id="UP000306378"/>
    </source>
</evidence>
<gene>
    <name evidence="2" type="ORF">FEK34_18195</name>
</gene>
<keyword evidence="1" id="KW-0472">Membrane</keyword>
<feature type="transmembrane region" description="Helical" evidence="1">
    <location>
        <begin position="46"/>
        <end position="65"/>
    </location>
</feature>
<dbReference type="RefSeq" id="WP_138449016.1">
    <property type="nucleotide sequence ID" value="NZ_VBUT01000006.1"/>
</dbReference>
<dbReference type="Pfam" id="PF08570">
    <property type="entry name" value="DUF1761"/>
    <property type="match status" value="1"/>
</dbReference>
<keyword evidence="1" id="KW-0812">Transmembrane</keyword>
<sequence length="126" mass="12552">MVVIGVVVAAVVSFVLSAVLYAVPPVAVQVAKTSTPRPGVGVPVQMAFVLLRGLVAAAVLAALLLAGDRHGVAAGAALGAIVAVLPVTILAGAIVHENVPIPTALVHMTDWVLKLIVSGAVLGLFL</sequence>
<protein>
    <submittedName>
        <fullName evidence="2">DUF1761 family protein</fullName>
    </submittedName>
</protein>
<dbReference type="EMBL" id="VBUT01000006">
    <property type="protein sequence ID" value="TLF76813.1"/>
    <property type="molecule type" value="Genomic_DNA"/>
</dbReference>
<name>A0A5R8NMH2_9NOCA</name>
<keyword evidence="1" id="KW-1133">Transmembrane helix</keyword>
<feature type="transmembrane region" description="Helical" evidence="1">
    <location>
        <begin position="72"/>
        <end position="95"/>
    </location>
</feature>
<feature type="transmembrane region" description="Helical" evidence="1">
    <location>
        <begin position="101"/>
        <end position="125"/>
    </location>
</feature>
<evidence type="ECO:0000256" key="1">
    <source>
        <dbReference type="SAM" id="Phobius"/>
    </source>
</evidence>
<dbReference type="InterPro" id="IPR013879">
    <property type="entry name" value="DUF1761"/>
</dbReference>
<evidence type="ECO:0000313" key="2">
    <source>
        <dbReference type="EMBL" id="TLF76813.1"/>
    </source>
</evidence>
<reference evidence="2 3" key="1">
    <citation type="submission" date="2019-05" db="EMBL/GenBank/DDBJ databases">
        <title>Genomes sequences of two Nocardia cyriacigeorgica environmental isolates, type strains Nocardia asteroides ATCC 19247 and Nocardia cyriacigeorgica DSM 44484.</title>
        <authorList>
            <person name="Vautrin F."/>
            <person name="Bergeron E."/>
            <person name="Dubost A."/>
            <person name="Abrouk D."/>
            <person name="Rodriguez Nava V."/>
            <person name="Pujic P."/>
        </authorList>
    </citation>
    <scope>NUCLEOTIDE SEQUENCE [LARGE SCALE GENOMIC DNA]</scope>
    <source>
        <strain evidence="2 3">EML 446</strain>
    </source>
</reference>